<organism evidence="2 3">
    <name type="scientific">Eubacterium coprostanoligenes</name>
    <dbReference type="NCBI Taxonomy" id="290054"/>
    <lineage>
        <taxon>Bacteria</taxon>
        <taxon>Bacillati</taxon>
        <taxon>Bacillota</taxon>
        <taxon>Clostridia</taxon>
        <taxon>Eubacteriales</taxon>
        <taxon>Eubacteriaceae</taxon>
        <taxon>Eubacterium</taxon>
    </lineage>
</organism>
<proteinExistence type="predicted"/>
<evidence type="ECO:0000313" key="2">
    <source>
        <dbReference type="EMBL" id="SJZ62892.1"/>
    </source>
</evidence>
<name>A0A1T4M7J3_9FIRM</name>
<feature type="signal peptide" evidence="1">
    <location>
        <begin position="1"/>
        <end position="26"/>
    </location>
</feature>
<dbReference type="RefSeq" id="WP_078768647.1">
    <property type="nucleotide sequence ID" value="NZ_FUWW01000011.1"/>
</dbReference>
<accession>A0A1T4M7J3</accession>
<protein>
    <recommendedName>
        <fullName evidence="4">Lipoprotein</fullName>
    </recommendedName>
</protein>
<keyword evidence="1" id="KW-0732">Signal</keyword>
<reference evidence="2 3" key="1">
    <citation type="submission" date="2017-02" db="EMBL/GenBank/DDBJ databases">
        <authorList>
            <person name="Peterson S.W."/>
        </authorList>
    </citation>
    <scope>NUCLEOTIDE SEQUENCE [LARGE SCALE GENOMIC DNA]</scope>
    <source>
        <strain evidence="2 3">ATCC 51222</strain>
    </source>
</reference>
<sequence>MNVKTSKIMMKCVGATLALCSVMAFAGSCCSNSTSSSTKKFMKKTMNKMSDIADTVASFM</sequence>
<dbReference type="EMBL" id="FUWW01000011">
    <property type="protein sequence ID" value="SJZ62892.1"/>
    <property type="molecule type" value="Genomic_DNA"/>
</dbReference>
<dbReference type="Proteomes" id="UP000190657">
    <property type="component" value="Unassembled WGS sequence"/>
</dbReference>
<evidence type="ECO:0000256" key="1">
    <source>
        <dbReference type="SAM" id="SignalP"/>
    </source>
</evidence>
<evidence type="ECO:0008006" key="4">
    <source>
        <dbReference type="Google" id="ProtNLM"/>
    </source>
</evidence>
<gene>
    <name evidence="2" type="ORF">SAMN02745114_01170</name>
</gene>
<dbReference type="AlphaFoldDB" id="A0A1T4M7J3"/>
<keyword evidence="3" id="KW-1185">Reference proteome</keyword>
<dbReference type="STRING" id="290054.SAMN02745114_01170"/>
<evidence type="ECO:0000313" key="3">
    <source>
        <dbReference type="Proteomes" id="UP000190657"/>
    </source>
</evidence>
<feature type="chain" id="PRO_5012865916" description="Lipoprotein" evidence="1">
    <location>
        <begin position="27"/>
        <end position="60"/>
    </location>
</feature>
<dbReference type="PROSITE" id="PS51257">
    <property type="entry name" value="PROKAR_LIPOPROTEIN"/>
    <property type="match status" value="1"/>
</dbReference>